<comment type="caution">
    <text evidence="4">The sequence shown here is derived from an EMBL/GenBank/DDBJ whole genome shotgun (WGS) entry which is preliminary data.</text>
</comment>
<evidence type="ECO:0000313" key="5">
    <source>
        <dbReference type="Proteomes" id="UP001501470"/>
    </source>
</evidence>
<comment type="similarity">
    <text evidence="3">Belongs to the class-III pyridoxal-phosphate-dependent aminotransferase family.</text>
</comment>
<evidence type="ECO:0000256" key="1">
    <source>
        <dbReference type="ARBA" id="ARBA00001933"/>
    </source>
</evidence>
<accession>A0ABP4LUV3</accession>
<evidence type="ECO:0000313" key="4">
    <source>
        <dbReference type="EMBL" id="GAA1532016.1"/>
    </source>
</evidence>
<reference evidence="5" key="1">
    <citation type="journal article" date="2019" name="Int. J. Syst. Evol. Microbiol.">
        <title>The Global Catalogue of Microorganisms (GCM) 10K type strain sequencing project: providing services to taxonomists for standard genome sequencing and annotation.</title>
        <authorList>
            <consortium name="The Broad Institute Genomics Platform"/>
            <consortium name="The Broad Institute Genome Sequencing Center for Infectious Disease"/>
            <person name="Wu L."/>
            <person name="Ma J."/>
        </authorList>
    </citation>
    <scope>NUCLEOTIDE SEQUENCE [LARGE SCALE GENOMIC DNA]</scope>
    <source>
        <strain evidence="5">JCM 15933</strain>
    </source>
</reference>
<evidence type="ECO:0000256" key="3">
    <source>
        <dbReference type="RuleBase" id="RU003560"/>
    </source>
</evidence>
<dbReference type="InterPro" id="IPR015424">
    <property type="entry name" value="PyrdxlP-dep_Trfase"/>
</dbReference>
<dbReference type="PANTHER" id="PTHR43713">
    <property type="entry name" value="GLUTAMATE-1-SEMIALDEHYDE 2,1-AMINOMUTASE"/>
    <property type="match status" value="1"/>
</dbReference>
<comment type="cofactor">
    <cofactor evidence="1">
        <name>pyridoxal 5'-phosphate</name>
        <dbReference type="ChEBI" id="CHEBI:597326"/>
    </cofactor>
</comment>
<proteinExistence type="inferred from homology"/>
<dbReference type="SUPFAM" id="SSF53383">
    <property type="entry name" value="PLP-dependent transferases"/>
    <property type="match status" value="1"/>
</dbReference>
<evidence type="ECO:0000256" key="2">
    <source>
        <dbReference type="ARBA" id="ARBA00022898"/>
    </source>
</evidence>
<dbReference type="InterPro" id="IPR049704">
    <property type="entry name" value="Aminotrans_3_PPA_site"/>
</dbReference>
<dbReference type="InterPro" id="IPR005814">
    <property type="entry name" value="Aminotrans_3"/>
</dbReference>
<gene>
    <name evidence="4" type="primary">hemL_1</name>
    <name evidence="4" type="ORF">GCM10009827_057250</name>
</gene>
<dbReference type="InterPro" id="IPR015422">
    <property type="entry name" value="PyrdxlP-dep_Trfase_small"/>
</dbReference>
<keyword evidence="5" id="KW-1185">Reference proteome</keyword>
<name>A0ABP4LUV3_9ACTN</name>
<keyword evidence="2 3" id="KW-0663">Pyridoxal phosphate</keyword>
<organism evidence="4 5">
    <name type="scientific">Dactylosporangium maewongense</name>
    <dbReference type="NCBI Taxonomy" id="634393"/>
    <lineage>
        <taxon>Bacteria</taxon>
        <taxon>Bacillati</taxon>
        <taxon>Actinomycetota</taxon>
        <taxon>Actinomycetes</taxon>
        <taxon>Micromonosporales</taxon>
        <taxon>Micromonosporaceae</taxon>
        <taxon>Dactylosporangium</taxon>
    </lineage>
</organism>
<dbReference type="Pfam" id="PF00202">
    <property type="entry name" value="Aminotran_3"/>
    <property type="match status" value="1"/>
</dbReference>
<dbReference type="InterPro" id="IPR015421">
    <property type="entry name" value="PyrdxlP-dep_Trfase_major"/>
</dbReference>
<dbReference type="Gene3D" id="3.90.1150.10">
    <property type="entry name" value="Aspartate Aminotransferase, domain 1"/>
    <property type="match status" value="1"/>
</dbReference>
<dbReference type="Gene3D" id="3.40.640.10">
    <property type="entry name" value="Type I PLP-dependent aspartate aminotransferase-like (Major domain)"/>
    <property type="match status" value="1"/>
</dbReference>
<dbReference type="PANTHER" id="PTHR43713:SF3">
    <property type="entry name" value="GLUTAMATE-1-SEMIALDEHYDE 2,1-AMINOMUTASE 1, CHLOROPLASTIC-RELATED"/>
    <property type="match status" value="1"/>
</dbReference>
<sequence>MWDVDGNDYVDYLLGQGPSFLGHANATVNQAVHDACGDGMLYGNSHVLEVEAAERICSALGWAEMVRLGLTGTESVQAALRLARAATGRRRFIRFEGHYHGWLDNVLVDAAGTGPASAGQVGAQLADSVVLPWNDAEAVAAALAEHHGQIAALIMEPIMVNAGTIEPRPGYLQRVRELCTEHGVVLIFDEVISGFRVALGGAAARYGVTPDLATYGKAMAGGWPVAALAGHAHLMERFGTGEVNHSGTFNGSVMAAAAVVATIDLLTSDPPYERIAEHGTALMAGLLELADKHQVPLRVQGVPMAFHASFGPREPVTDHRELRNLDLARYARFAEVLAGYGVWVAGRGIWYVSAAHGPRELATTLERVDDALNESGA</sequence>
<dbReference type="Proteomes" id="UP001501470">
    <property type="component" value="Unassembled WGS sequence"/>
</dbReference>
<protein>
    <submittedName>
        <fullName evidence="4">Glutamate-1-semialdehyde 2,1-aminomutase</fullName>
    </submittedName>
</protein>
<dbReference type="PROSITE" id="PS00600">
    <property type="entry name" value="AA_TRANSFER_CLASS_3"/>
    <property type="match status" value="1"/>
</dbReference>
<dbReference type="EMBL" id="BAAAQD010000012">
    <property type="protein sequence ID" value="GAA1532016.1"/>
    <property type="molecule type" value="Genomic_DNA"/>
</dbReference>